<dbReference type="Pfam" id="PF01955">
    <property type="entry name" value="CbiZ"/>
    <property type="match status" value="1"/>
</dbReference>
<proteinExistence type="predicted"/>
<dbReference type="InterPro" id="IPR002808">
    <property type="entry name" value="AdoCbi_amidolase"/>
</dbReference>
<dbReference type="EMBL" id="JAUSWN010000021">
    <property type="protein sequence ID" value="MDQ0480522.1"/>
    <property type="molecule type" value="Genomic_DNA"/>
</dbReference>
<dbReference type="Proteomes" id="UP001224418">
    <property type="component" value="Unassembled WGS sequence"/>
</dbReference>
<organism evidence="1 2">
    <name type="scientific">Hathewaya limosa</name>
    <name type="common">Clostridium limosum</name>
    <dbReference type="NCBI Taxonomy" id="1536"/>
    <lineage>
        <taxon>Bacteria</taxon>
        <taxon>Bacillati</taxon>
        <taxon>Bacillota</taxon>
        <taxon>Clostridia</taxon>
        <taxon>Eubacteriales</taxon>
        <taxon>Clostridiaceae</taxon>
        <taxon>Hathewaya</taxon>
    </lineage>
</organism>
<dbReference type="InterPro" id="IPR052209">
    <property type="entry name" value="CbiZ"/>
</dbReference>
<gene>
    <name evidence="1" type="ORF">QOZ93_002270</name>
</gene>
<accession>A0ABU0JX88</accession>
<reference evidence="1 2" key="1">
    <citation type="submission" date="2023-07" db="EMBL/GenBank/DDBJ databases">
        <title>Genomic Encyclopedia of Type Strains, Phase IV (KMG-IV): sequencing the most valuable type-strain genomes for metagenomic binning, comparative biology and taxonomic classification.</title>
        <authorList>
            <person name="Goeker M."/>
        </authorList>
    </citation>
    <scope>NUCLEOTIDE SEQUENCE [LARGE SCALE GENOMIC DNA]</scope>
    <source>
        <strain evidence="1 2">DSM 1400</strain>
    </source>
</reference>
<comment type="caution">
    <text evidence="1">The sequence shown here is derived from an EMBL/GenBank/DDBJ whole genome shotgun (WGS) entry which is preliminary data.</text>
</comment>
<sequence>MMIHKLSTGDKVHRYQKSIVVEFTGGRKVLSTSPFNGGYRENLKCVFNHDGNPGAGMACKMKAPTYAEHLSIIAQEIGLDPKVSAGISTAASMKNVSIKVTSFDEVTVTAIVTGGVEVNGGRVGDPASYVQKHGKTEMIKQGTINTILVIDADLPEGTLTRALITCTEAKTAVLQELMAGSNYSRGLATGSGTDGSIIICNSDSSIKLTDAGKHSKLGELIGIAVKKALKEALNLQSGLCPLSQHRVLRRMKRFGVNEDRIWIKYMELFKDEKEIKLLTKPEFMHNLDMLDGDDFLVTVSSLYAHIIDQMDWELLSKKEVIEECILILNRIETKFNIEKFLDSKMNFNDEHKNIDFVVEKLIELFTMVMAKIVGVREYV</sequence>
<protein>
    <submittedName>
        <fullName evidence="1">Adenosylcobinamide amidohydrolase</fullName>
    </submittedName>
</protein>
<keyword evidence="2" id="KW-1185">Reference proteome</keyword>
<name>A0ABU0JX88_HATLI</name>
<evidence type="ECO:0000313" key="1">
    <source>
        <dbReference type="EMBL" id="MDQ0480522.1"/>
    </source>
</evidence>
<evidence type="ECO:0000313" key="2">
    <source>
        <dbReference type="Proteomes" id="UP001224418"/>
    </source>
</evidence>
<dbReference type="PANTHER" id="PTHR35336">
    <property type="entry name" value="ADENOSYLCOBINAMIDE AMIDOHYDROLASE"/>
    <property type="match status" value="1"/>
</dbReference>
<dbReference type="PANTHER" id="PTHR35336:SF5">
    <property type="entry name" value="ADENOSYLCOBINAMIDE AMIDOHYDROLASE"/>
    <property type="match status" value="1"/>
</dbReference>